<reference evidence="3 5" key="1">
    <citation type="submission" date="2015-02" db="EMBL/GenBank/DDBJ databases">
        <authorList>
            <person name="Chooi Y.-H."/>
        </authorList>
    </citation>
    <scope>NUCLEOTIDE SEQUENCE [LARGE SCALE GENOMIC DNA]</scope>
    <source>
        <strain evidence="3">E3</strain>
    </source>
</reference>
<feature type="region of interest" description="Disordered" evidence="1">
    <location>
        <begin position="131"/>
        <end position="150"/>
    </location>
</feature>
<evidence type="ECO:0000313" key="4">
    <source>
        <dbReference type="EMBL" id="SPQ94147.1"/>
    </source>
</evidence>
<dbReference type="Proteomes" id="UP000290189">
    <property type="component" value="Unassembled WGS sequence"/>
</dbReference>
<dbReference type="AlphaFoldDB" id="A0A0G4IYB7"/>
<evidence type="ECO:0000313" key="3">
    <source>
        <dbReference type="EMBL" id="CEP00343.1"/>
    </source>
</evidence>
<evidence type="ECO:0000256" key="1">
    <source>
        <dbReference type="SAM" id="MobiDB-lite"/>
    </source>
</evidence>
<feature type="transmembrane region" description="Helical" evidence="2">
    <location>
        <begin position="209"/>
        <end position="227"/>
    </location>
</feature>
<gene>
    <name evidence="3" type="ORF">PBRA_001397</name>
    <name evidence="4" type="ORF">PLBR_LOCUS1362</name>
</gene>
<keyword evidence="4" id="KW-0496">Mitochondrion</keyword>
<reference evidence="4 6" key="2">
    <citation type="submission" date="2018-03" db="EMBL/GenBank/DDBJ databases">
        <authorList>
            <person name="Fogelqvist J."/>
        </authorList>
    </citation>
    <scope>NUCLEOTIDE SEQUENCE [LARGE SCALE GENOMIC DNA]</scope>
</reference>
<evidence type="ECO:0000256" key="2">
    <source>
        <dbReference type="SAM" id="Phobius"/>
    </source>
</evidence>
<keyword evidence="5" id="KW-1185">Reference proteome</keyword>
<organism evidence="3 5">
    <name type="scientific">Plasmodiophora brassicae</name>
    <name type="common">Clubroot disease agent</name>
    <dbReference type="NCBI Taxonomy" id="37360"/>
    <lineage>
        <taxon>Eukaryota</taxon>
        <taxon>Sar</taxon>
        <taxon>Rhizaria</taxon>
        <taxon>Endomyxa</taxon>
        <taxon>Phytomyxea</taxon>
        <taxon>Plasmodiophorida</taxon>
        <taxon>Plasmodiophoridae</taxon>
        <taxon>Plasmodiophora</taxon>
    </lineage>
</organism>
<protein>
    <submittedName>
        <fullName evidence="3">Uncharacterized protein</fullName>
    </submittedName>
</protein>
<keyword evidence="2" id="KW-0472">Membrane</keyword>
<evidence type="ECO:0000313" key="5">
    <source>
        <dbReference type="Proteomes" id="UP000039324"/>
    </source>
</evidence>
<dbReference type="Proteomes" id="UP000039324">
    <property type="component" value="Unassembled WGS sequence"/>
</dbReference>
<keyword evidence="2" id="KW-0812">Transmembrane</keyword>
<keyword evidence="2" id="KW-1133">Transmembrane helix</keyword>
<dbReference type="EMBL" id="CDSF01000101">
    <property type="protein sequence ID" value="CEP00343.1"/>
    <property type="molecule type" value="Genomic_DNA"/>
</dbReference>
<dbReference type="EMBL" id="OVEO01000002">
    <property type="protein sequence ID" value="SPQ94147.1"/>
    <property type="molecule type" value="Genomic_DNA"/>
</dbReference>
<accession>A0A0G4IYB7</accession>
<name>A0A0G4IYB7_PLABS</name>
<geneLocation type="mitochondrion" evidence="4"/>
<proteinExistence type="predicted"/>
<evidence type="ECO:0000313" key="6">
    <source>
        <dbReference type="Proteomes" id="UP000290189"/>
    </source>
</evidence>
<sequence length="304" mass="33189">MGLQAVERQTLFRAAPGSPIVVRCSPTVAALSIGRHDTARLSIRFRSKGGIEAPLSVEVVGEFALRIYGDRLEFRSPYLGGLDRTAPFDVAELASKSFSMHVCVLWTPSEIALFCGDQACLHFDRPHPNDAPRSDLAMPQSGDDDERSGSSMVIDSRLAGRLQRLLWSKNSHAALSVSGDGAGSDTTVTWMNSADDALSSKSSIQTVDLIKVAIVVAAVAVLFAFAMRVQMRTTNLYAPLASEIDTLERSIDELLYLRSLRYYQHPGEPTTPDDDPASLLVRYLELLHLGVSGTREPPDRNEQS</sequence>